<sequence>MKLFQSLEEEILLAMVDKYCSQPVHNFESNNRKFDATVIKEKVIIDKLIDLYPSSVAPQSVAILDALIYKMSAPYRHAKFWRFTRRVSKELNKLNALKLNKYLKNISKDMLKSEMRYSLNICAKRYITTMLIRRAVHSCRLRKLCEQAASHCLQHIQTGHLLQSNLLLLALNADIYHALKKNMAKIVECYDCLQSLLTDPRWLKIVAERANNRGMETGAVGTGNSCGTLSPTNTLLLWVGKVSKFVVYDGKEYLNLATTNFLGLSGNQTIEKEAKKAISKYGVGSCGPRHFYGTVDVHLTLEKQLADFLGCEEAVLYSYGFVTISSAIPAYAKKGDVIFADKGVNFAIQEGLKASRSRIEWFNHNDINDLERLLMEQAERDHKLPKLASKTRRFMVVEGLYMNSGDLCPLPELMALKWKYKVRIFIDESLSIGVIGKTGRDYIITLKCKDMKTYIQYILAIERMSFYDPF</sequence>
<name>A0A498SMW4_ACAVI</name>
<evidence type="ECO:0000256" key="10">
    <source>
        <dbReference type="ARBA" id="ARBA00023315"/>
    </source>
</evidence>
<keyword evidence="7" id="KW-0663">Pyridoxal phosphate</keyword>
<dbReference type="InterPro" id="IPR004839">
    <property type="entry name" value="Aminotransferase_I/II_large"/>
</dbReference>
<comment type="pathway">
    <text evidence="2">Lipid metabolism; sphingolipid metabolism.</text>
</comment>
<dbReference type="GO" id="GO:0046513">
    <property type="term" value="P:ceramide biosynthetic process"/>
    <property type="evidence" value="ECO:0007669"/>
    <property type="project" value="TreeGrafter"/>
</dbReference>
<protein>
    <recommendedName>
        <fullName evidence="11">Serine palmitoyltransferase 1</fullName>
        <ecNumber evidence="5">2.3.1.50</ecNumber>
    </recommendedName>
    <alternativeName>
        <fullName evidence="12">Long chain base biosynthesis protein 1</fullName>
    </alternativeName>
    <alternativeName>
        <fullName evidence="13">Serine-palmitoyl-CoA transferase 1</fullName>
    </alternativeName>
</protein>
<feature type="domain" description="Nucleolus and neural progenitor protein-like N-terminal" evidence="15">
    <location>
        <begin position="22"/>
        <end position="193"/>
    </location>
</feature>
<gene>
    <name evidence="16" type="ORF">NAV_LOCUS6111</name>
</gene>
<evidence type="ECO:0000256" key="8">
    <source>
        <dbReference type="ARBA" id="ARBA00022919"/>
    </source>
</evidence>
<dbReference type="GO" id="GO:0005783">
    <property type="term" value="C:endoplasmic reticulum"/>
    <property type="evidence" value="ECO:0007669"/>
    <property type="project" value="TreeGrafter"/>
</dbReference>
<evidence type="ECO:0000313" key="16">
    <source>
        <dbReference type="EMBL" id="VBB31320.1"/>
    </source>
</evidence>
<evidence type="ECO:0000256" key="13">
    <source>
        <dbReference type="ARBA" id="ARBA00042649"/>
    </source>
</evidence>
<evidence type="ECO:0000256" key="9">
    <source>
        <dbReference type="ARBA" id="ARBA00023098"/>
    </source>
</evidence>
<evidence type="ECO:0000256" key="12">
    <source>
        <dbReference type="ARBA" id="ARBA00041765"/>
    </source>
</evidence>
<reference evidence="16 17" key="1">
    <citation type="submission" date="2018-08" db="EMBL/GenBank/DDBJ databases">
        <authorList>
            <person name="Laetsch R D."/>
            <person name="Stevens L."/>
            <person name="Kumar S."/>
            <person name="Blaxter L. M."/>
        </authorList>
    </citation>
    <scope>NUCLEOTIDE SEQUENCE [LARGE SCALE GENOMIC DNA]</scope>
</reference>
<keyword evidence="8" id="KW-0746">Sphingolipid metabolism</keyword>
<dbReference type="EC" id="2.3.1.50" evidence="5"/>
<keyword evidence="9" id="KW-0443">Lipid metabolism</keyword>
<feature type="domain" description="Aminotransferase class I/classII large" evidence="14">
    <location>
        <begin position="252"/>
        <end position="441"/>
    </location>
</feature>
<evidence type="ECO:0000256" key="5">
    <source>
        <dbReference type="ARBA" id="ARBA00013220"/>
    </source>
</evidence>
<evidence type="ECO:0000256" key="11">
    <source>
        <dbReference type="ARBA" id="ARBA00041066"/>
    </source>
</evidence>
<dbReference type="PANTHER" id="PTHR13693">
    <property type="entry name" value="CLASS II AMINOTRANSFERASE/8-AMINO-7-OXONONANOATE SYNTHASE"/>
    <property type="match status" value="1"/>
</dbReference>
<dbReference type="PANTHER" id="PTHR13693:SF2">
    <property type="entry name" value="SERINE PALMITOYLTRANSFERASE 1"/>
    <property type="match status" value="1"/>
</dbReference>
<evidence type="ECO:0000256" key="7">
    <source>
        <dbReference type="ARBA" id="ARBA00022898"/>
    </source>
</evidence>
<evidence type="ECO:0000259" key="14">
    <source>
        <dbReference type="Pfam" id="PF00155"/>
    </source>
</evidence>
<dbReference type="InterPro" id="IPR015424">
    <property type="entry name" value="PyrdxlP-dep_Trfase"/>
</dbReference>
<proteinExistence type="inferred from homology"/>
<dbReference type="GO" id="GO:0004758">
    <property type="term" value="F:serine C-palmitoyltransferase activity"/>
    <property type="evidence" value="ECO:0007669"/>
    <property type="project" value="UniProtKB-EC"/>
</dbReference>
<dbReference type="Pfam" id="PF14780">
    <property type="entry name" value="NEPRO_N"/>
    <property type="match status" value="1"/>
</dbReference>
<evidence type="ECO:0000259" key="15">
    <source>
        <dbReference type="Pfam" id="PF14780"/>
    </source>
</evidence>
<comment type="similarity">
    <text evidence="4">Belongs to the class-II pyridoxal-phosphate-dependent aminotransferase family.</text>
</comment>
<evidence type="ECO:0000256" key="2">
    <source>
        <dbReference type="ARBA" id="ARBA00004760"/>
    </source>
</evidence>
<dbReference type="Proteomes" id="UP000276991">
    <property type="component" value="Unassembled WGS sequence"/>
</dbReference>
<dbReference type="AlphaFoldDB" id="A0A498SMW4"/>
<accession>A0A498SMW4</accession>
<dbReference type="InterPro" id="IPR050087">
    <property type="entry name" value="AON_synthase_class-II"/>
</dbReference>
<comment type="cofactor">
    <cofactor evidence="1">
        <name>pyridoxal 5'-phosphate</name>
        <dbReference type="ChEBI" id="CHEBI:597326"/>
    </cofactor>
</comment>
<evidence type="ECO:0000313" key="17">
    <source>
        <dbReference type="Proteomes" id="UP000276991"/>
    </source>
</evidence>
<keyword evidence="6" id="KW-0808">Transferase</keyword>
<organism evidence="16 17">
    <name type="scientific">Acanthocheilonema viteae</name>
    <name type="common">Filarial nematode worm</name>
    <name type="synonym">Dipetalonema viteae</name>
    <dbReference type="NCBI Taxonomy" id="6277"/>
    <lineage>
        <taxon>Eukaryota</taxon>
        <taxon>Metazoa</taxon>
        <taxon>Ecdysozoa</taxon>
        <taxon>Nematoda</taxon>
        <taxon>Chromadorea</taxon>
        <taxon>Rhabditida</taxon>
        <taxon>Spirurina</taxon>
        <taxon>Spiruromorpha</taxon>
        <taxon>Filarioidea</taxon>
        <taxon>Onchocercidae</taxon>
        <taxon>Acanthocheilonema</taxon>
    </lineage>
</organism>
<dbReference type="InterPro" id="IPR015421">
    <property type="entry name" value="PyrdxlP-dep_Trfase_major"/>
</dbReference>
<dbReference type="GO" id="GO:0016020">
    <property type="term" value="C:membrane"/>
    <property type="evidence" value="ECO:0007669"/>
    <property type="project" value="GOC"/>
</dbReference>
<keyword evidence="10" id="KW-0012">Acyltransferase</keyword>
<keyword evidence="17" id="KW-1185">Reference proteome</keyword>
<dbReference type="SUPFAM" id="SSF53383">
    <property type="entry name" value="PLP-dependent transferases"/>
    <property type="match status" value="1"/>
</dbReference>
<dbReference type="EMBL" id="UPTC01001187">
    <property type="protein sequence ID" value="VBB31320.1"/>
    <property type="molecule type" value="Genomic_DNA"/>
</dbReference>
<dbReference type="GO" id="GO:0046512">
    <property type="term" value="P:sphingosine biosynthetic process"/>
    <property type="evidence" value="ECO:0007669"/>
    <property type="project" value="TreeGrafter"/>
</dbReference>
<comment type="pathway">
    <text evidence="3">Sphingolipid metabolism.</text>
</comment>
<evidence type="ECO:0000256" key="6">
    <source>
        <dbReference type="ARBA" id="ARBA00022679"/>
    </source>
</evidence>
<dbReference type="Gene3D" id="3.40.640.10">
    <property type="entry name" value="Type I PLP-dependent aspartate aminotransferase-like (Major domain)"/>
    <property type="match status" value="1"/>
</dbReference>
<evidence type="ECO:0000256" key="4">
    <source>
        <dbReference type="ARBA" id="ARBA00008392"/>
    </source>
</evidence>
<evidence type="ECO:0000256" key="3">
    <source>
        <dbReference type="ARBA" id="ARBA00004991"/>
    </source>
</evidence>
<dbReference type="GO" id="GO:0030170">
    <property type="term" value="F:pyridoxal phosphate binding"/>
    <property type="evidence" value="ECO:0007669"/>
    <property type="project" value="InterPro"/>
</dbReference>
<dbReference type="OrthoDB" id="3168162at2759"/>
<dbReference type="InterPro" id="IPR027951">
    <property type="entry name" value="Nepro_N"/>
</dbReference>
<dbReference type="Pfam" id="PF00155">
    <property type="entry name" value="Aminotran_1_2"/>
    <property type="match status" value="1"/>
</dbReference>
<dbReference type="STRING" id="6277.A0A498SMW4"/>
<evidence type="ECO:0000256" key="1">
    <source>
        <dbReference type="ARBA" id="ARBA00001933"/>
    </source>
</evidence>